<comment type="caution">
    <text evidence="2">The sequence shown here is derived from an EMBL/GenBank/DDBJ whole genome shotgun (WGS) entry which is preliminary data.</text>
</comment>
<keyword evidence="1" id="KW-0812">Transmembrane</keyword>
<keyword evidence="3" id="KW-1185">Reference proteome</keyword>
<proteinExistence type="predicted"/>
<sequence>MLVRRPVAPGFHLLPLSSQPHLQGQISLRLAPTHAFEWQSLGKLFKRKPKSVSHFTPLTPSTSTSPLLALVPFPPLSVSLHTHTAVIWLFKLCAAFPQLELVYDIPSADSWPLVLSLFLKALTNRHEHTQHSTISFFPALFFLLSVLLCLLFLAFPCRRGGCVSYSLVCLEAKKEHTHHVLTVWRGWVEVRERGKEVKGSIS</sequence>
<feature type="transmembrane region" description="Helical" evidence="1">
    <location>
        <begin position="134"/>
        <end position="155"/>
    </location>
</feature>
<dbReference type="Proteomes" id="UP001469553">
    <property type="component" value="Unassembled WGS sequence"/>
</dbReference>
<dbReference type="EMBL" id="JAHRIP010066690">
    <property type="protein sequence ID" value="MEQ2306941.1"/>
    <property type="molecule type" value="Genomic_DNA"/>
</dbReference>
<evidence type="ECO:0000313" key="2">
    <source>
        <dbReference type="EMBL" id="MEQ2306941.1"/>
    </source>
</evidence>
<organism evidence="2 3">
    <name type="scientific">Ameca splendens</name>
    <dbReference type="NCBI Taxonomy" id="208324"/>
    <lineage>
        <taxon>Eukaryota</taxon>
        <taxon>Metazoa</taxon>
        <taxon>Chordata</taxon>
        <taxon>Craniata</taxon>
        <taxon>Vertebrata</taxon>
        <taxon>Euteleostomi</taxon>
        <taxon>Actinopterygii</taxon>
        <taxon>Neopterygii</taxon>
        <taxon>Teleostei</taxon>
        <taxon>Neoteleostei</taxon>
        <taxon>Acanthomorphata</taxon>
        <taxon>Ovalentaria</taxon>
        <taxon>Atherinomorphae</taxon>
        <taxon>Cyprinodontiformes</taxon>
        <taxon>Goodeidae</taxon>
        <taxon>Ameca</taxon>
    </lineage>
</organism>
<accession>A0ABV0ZLJ9</accession>
<reference evidence="2 3" key="1">
    <citation type="submission" date="2021-06" db="EMBL/GenBank/DDBJ databases">
        <authorList>
            <person name="Palmer J.M."/>
        </authorList>
    </citation>
    <scope>NUCLEOTIDE SEQUENCE [LARGE SCALE GENOMIC DNA]</scope>
    <source>
        <strain evidence="2 3">AS_MEX2019</strain>
        <tissue evidence="2">Muscle</tissue>
    </source>
</reference>
<gene>
    <name evidence="2" type="ORF">AMECASPLE_013220</name>
</gene>
<evidence type="ECO:0000313" key="3">
    <source>
        <dbReference type="Proteomes" id="UP001469553"/>
    </source>
</evidence>
<protein>
    <submittedName>
        <fullName evidence="2">Uncharacterized protein</fullName>
    </submittedName>
</protein>
<keyword evidence="1" id="KW-0472">Membrane</keyword>
<name>A0ABV0ZLJ9_9TELE</name>
<evidence type="ECO:0000256" key="1">
    <source>
        <dbReference type="SAM" id="Phobius"/>
    </source>
</evidence>
<keyword evidence="1" id="KW-1133">Transmembrane helix</keyword>